<dbReference type="PANTHER" id="PTHR10283:SF82">
    <property type="entry name" value="SOLUTE CARRIER FAMILY 13 MEMBER 2"/>
    <property type="match status" value="1"/>
</dbReference>
<dbReference type="InterPro" id="IPR001898">
    <property type="entry name" value="SLC13A/DASS"/>
</dbReference>
<name>A0AAD5PR92_9CRUS</name>
<feature type="transmembrane region" description="Helical" evidence="6">
    <location>
        <begin position="83"/>
        <end position="102"/>
    </location>
</feature>
<keyword evidence="3 6" id="KW-0812">Transmembrane</keyword>
<proteinExistence type="inferred from homology"/>
<evidence type="ECO:0000313" key="8">
    <source>
        <dbReference type="Proteomes" id="UP000820818"/>
    </source>
</evidence>
<keyword evidence="8" id="KW-1185">Reference proteome</keyword>
<feature type="transmembrane region" description="Helical" evidence="6">
    <location>
        <begin position="312"/>
        <end position="331"/>
    </location>
</feature>
<gene>
    <name evidence="7" type="ORF">GHT06_018971</name>
</gene>
<comment type="similarity">
    <text evidence="2">Belongs to the SLC13A/DASS transporter (TC 2.A.47) family. NADC subfamily.</text>
</comment>
<protein>
    <submittedName>
        <fullName evidence="7">Uncharacterized protein</fullName>
    </submittedName>
</protein>
<feature type="transmembrane region" description="Helical" evidence="6">
    <location>
        <begin position="455"/>
        <end position="473"/>
    </location>
</feature>
<evidence type="ECO:0000256" key="4">
    <source>
        <dbReference type="ARBA" id="ARBA00022989"/>
    </source>
</evidence>
<evidence type="ECO:0000256" key="2">
    <source>
        <dbReference type="ARBA" id="ARBA00006772"/>
    </source>
</evidence>
<accession>A0AAD5PR92</accession>
<dbReference type="GO" id="GO:0015141">
    <property type="term" value="F:succinate transmembrane transporter activity"/>
    <property type="evidence" value="ECO:0007669"/>
    <property type="project" value="TreeGrafter"/>
</dbReference>
<keyword evidence="4 6" id="KW-1133">Transmembrane helix</keyword>
<feature type="transmembrane region" description="Helical" evidence="6">
    <location>
        <begin position="399"/>
        <end position="414"/>
    </location>
</feature>
<evidence type="ECO:0000256" key="6">
    <source>
        <dbReference type="SAM" id="Phobius"/>
    </source>
</evidence>
<feature type="transmembrane region" description="Helical" evidence="6">
    <location>
        <begin position="351"/>
        <end position="368"/>
    </location>
</feature>
<dbReference type="GO" id="GO:0015137">
    <property type="term" value="F:citrate transmembrane transporter activity"/>
    <property type="evidence" value="ECO:0007669"/>
    <property type="project" value="TreeGrafter"/>
</dbReference>
<dbReference type="CDD" id="cd01115">
    <property type="entry name" value="SLC13_permease"/>
    <property type="match status" value="1"/>
</dbReference>
<feature type="transmembrane region" description="Helical" evidence="6">
    <location>
        <begin position="521"/>
        <end position="545"/>
    </location>
</feature>
<comment type="caution">
    <text evidence="7">The sequence shown here is derived from an EMBL/GenBank/DDBJ whole genome shotgun (WGS) entry which is preliminary data.</text>
</comment>
<comment type="subcellular location">
    <subcellularLocation>
        <location evidence="1">Membrane</location>
        <topology evidence="1">Multi-pass membrane protein</topology>
    </subcellularLocation>
</comment>
<evidence type="ECO:0000256" key="1">
    <source>
        <dbReference type="ARBA" id="ARBA00004141"/>
    </source>
</evidence>
<keyword evidence="5 6" id="KW-0472">Membrane</keyword>
<feature type="transmembrane region" description="Helical" evidence="6">
    <location>
        <begin position="426"/>
        <end position="448"/>
    </location>
</feature>
<evidence type="ECO:0000256" key="3">
    <source>
        <dbReference type="ARBA" id="ARBA00022692"/>
    </source>
</evidence>
<feature type="transmembrane region" description="Helical" evidence="6">
    <location>
        <begin position="48"/>
        <end position="71"/>
    </location>
</feature>
<feature type="transmembrane region" description="Helical" evidence="6">
    <location>
        <begin position="252"/>
        <end position="274"/>
    </location>
</feature>
<sequence>MSNCKKLFESHIRPYLKTFVVVLFPLLLLPLAFHGAEARAGYCVLLMTIYWLTSALPVAVTSLLPIVLFPLLDILSTSEVCALYIKESNIVFFGGVVLALGVERSNLHRRIALRVILTFGTNPRWLMLGFMIVSMLLSLWISNSGVTAMLIPIVDAVVDELFQDSKDVELGTNYMTSHSGHSPVAVVHEKEQPSERSNALNSMKRKIKVPFLIAVSYTASIGGTGTLIGSGPPLAFKGILEELYGSETGLSFATWMAIGVPVAFFTTFFAWLWLQLLFMENFKSSQNEEGGMRNKSDIKSSIRNQYRELGPITFYEKSIMFLFGLLIILWVSKDPQFMPGWEDLFPIEHKIGDATVAIAIVLLAFVLPSKPNFWCFTRPGKEPNSSPALLEWSYVQQRFPWSVLLLLGGGYAISDASKVSGLSILLAHHLSALAALPSFGVMFLLCLLASAMTEIASNAAVASILLPIVAQIGEVTNMNPLYLMIPVTFSCCHAFMLPVGTPSNAMVFSAGKMKPAEMIKAGVVMNIISIFVLCIVMETVGDAVFDLHAPELPFWTDGARHRAIMMRPS</sequence>
<dbReference type="Proteomes" id="UP000820818">
    <property type="component" value="Linkage Group LG7"/>
</dbReference>
<evidence type="ECO:0000313" key="7">
    <source>
        <dbReference type="EMBL" id="KAI9556397.1"/>
    </source>
</evidence>
<dbReference type="EMBL" id="WJBH02000007">
    <property type="protein sequence ID" value="KAI9556397.1"/>
    <property type="molecule type" value="Genomic_DNA"/>
</dbReference>
<dbReference type="Pfam" id="PF00939">
    <property type="entry name" value="Na_sulph_symp"/>
    <property type="match status" value="1"/>
</dbReference>
<reference evidence="7 8" key="1">
    <citation type="submission" date="2022-05" db="EMBL/GenBank/DDBJ databases">
        <title>A multi-omics perspective on studying reproductive biology in Daphnia sinensis.</title>
        <authorList>
            <person name="Jia J."/>
        </authorList>
    </citation>
    <scope>NUCLEOTIDE SEQUENCE [LARGE SCALE GENOMIC DNA]</scope>
    <source>
        <strain evidence="7 8">WSL</strain>
    </source>
</reference>
<dbReference type="GO" id="GO:0005886">
    <property type="term" value="C:plasma membrane"/>
    <property type="evidence" value="ECO:0007669"/>
    <property type="project" value="TreeGrafter"/>
</dbReference>
<dbReference type="AlphaFoldDB" id="A0AAD5PR92"/>
<feature type="transmembrane region" description="Helical" evidence="6">
    <location>
        <begin position="122"/>
        <end position="141"/>
    </location>
</feature>
<organism evidence="7 8">
    <name type="scientific">Daphnia sinensis</name>
    <dbReference type="NCBI Taxonomy" id="1820382"/>
    <lineage>
        <taxon>Eukaryota</taxon>
        <taxon>Metazoa</taxon>
        <taxon>Ecdysozoa</taxon>
        <taxon>Arthropoda</taxon>
        <taxon>Crustacea</taxon>
        <taxon>Branchiopoda</taxon>
        <taxon>Diplostraca</taxon>
        <taxon>Cladocera</taxon>
        <taxon>Anomopoda</taxon>
        <taxon>Daphniidae</taxon>
        <taxon>Daphnia</taxon>
        <taxon>Daphnia similis group</taxon>
    </lineage>
</organism>
<feature type="transmembrane region" description="Helical" evidence="6">
    <location>
        <begin position="211"/>
        <end position="232"/>
    </location>
</feature>
<feature type="transmembrane region" description="Helical" evidence="6">
    <location>
        <begin position="479"/>
        <end position="500"/>
    </location>
</feature>
<evidence type="ECO:0000256" key="5">
    <source>
        <dbReference type="ARBA" id="ARBA00023136"/>
    </source>
</evidence>
<dbReference type="PANTHER" id="PTHR10283">
    <property type="entry name" value="SOLUTE CARRIER FAMILY 13 MEMBER"/>
    <property type="match status" value="1"/>
</dbReference>